<name>A0A1A9Z803_GLOPL</name>
<accession>A0A1A9Z803</accession>
<reference evidence="2" key="1">
    <citation type="submission" date="2014-03" db="EMBL/GenBank/DDBJ databases">
        <authorList>
            <person name="Aksoy S."/>
            <person name="Warren W."/>
            <person name="Wilson R.K."/>
        </authorList>
    </citation>
    <scope>NUCLEOTIDE SEQUENCE [LARGE SCALE GENOMIC DNA]</scope>
    <source>
        <strain evidence="2">IAEA</strain>
    </source>
</reference>
<dbReference type="VEuPathDB" id="VectorBase:GPAI006555"/>
<dbReference type="EnsemblMetazoa" id="GPAI006555-RA">
    <property type="protein sequence ID" value="GPAI006555-PA"/>
    <property type="gene ID" value="GPAI006555"/>
</dbReference>
<proteinExistence type="predicted"/>
<sequence>MKLAKDVFPITNTNTIHFYLEGYVIRVSATDKGPSTADEIISSHLRLSFEDIVYYKENRAPSIAKLLNKRVLPPRDSYDLPVYTNLETAVPYLQKGGYWKP</sequence>
<keyword evidence="2" id="KW-1185">Reference proteome</keyword>
<organism evidence="1 2">
    <name type="scientific">Glossina pallidipes</name>
    <name type="common">Tsetse fly</name>
    <dbReference type="NCBI Taxonomy" id="7398"/>
    <lineage>
        <taxon>Eukaryota</taxon>
        <taxon>Metazoa</taxon>
        <taxon>Ecdysozoa</taxon>
        <taxon>Arthropoda</taxon>
        <taxon>Hexapoda</taxon>
        <taxon>Insecta</taxon>
        <taxon>Pterygota</taxon>
        <taxon>Neoptera</taxon>
        <taxon>Endopterygota</taxon>
        <taxon>Diptera</taxon>
        <taxon>Brachycera</taxon>
        <taxon>Muscomorpha</taxon>
        <taxon>Hippoboscoidea</taxon>
        <taxon>Glossinidae</taxon>
        <taxon>Glossina</taxon>
    </lineage>
</organism>
<dbReference type="Proteomes" id="UP000092445">
    <property type="component" value="Unassembled WGS sequence"/>
</dbReference>
<evidence type="ECO:0000313" key="2">
    <source>
        <dbReference type="Proteomes" id="UP000092445"/>
    </source>
</evidence>
<evidence type="ECO:0000313" key="1">
    <source>
        <dbReference type="EnsemblMetazoa" id="GPAI006555-PA"/>
    </source>
</evidence>
<dbReference type="STRING" id="7398.A0A1A9Z803"/>
<reference evidence="1" key="2">
    <citation type="submission" date="2020-05" db="UniProtKB">
        <authorList>
            <consortium name="EnsemblMetazoa"/>
        </authorList>
    </citation>
    <scope>IDENTIFICATION</scope>
    <source>
        <strain evidence="1">IAEA</strain>
    </source>
</reference>
<dbReference type="AlphaFoldDB" id="A0A1A9Z803"/>
<protein>
    <submittedName>
        <fullName evidence="1">Uncharacterized protein</fullName>
    </submittedName>
</protein>